<reference evidence="5 6" key="1">
    <citation type="submission" date="2017-06" db="EMBL/GenBank/DDBJ databases">
        <title>Comparative genomic analysis of Ambrosia Fusariam Clade fungi.</title>
        <authorList>
            <person name="Stajich J.E."/>
            <person name="Carrillo J."/>
            <person name="Kijimoto T."/>
            <person name="Eskalen A."/>
            <person name="O'Donnell K."/>
            <person name="Kasson M."/>
        </authorList>
    </citation>
    <scope>NUCLEOTIDE SEQUENCE [LARGE SCALE GENOMIC DNA]</scope>
    <source>
        <strain evidence="5 6">NRRL62579</strain>
    </source>
</reference>
<name>A0A428TTC1_9HYPO</name>
<dbReference type="SUPFAM" id="SSF52540">
    <property type="entry name" value="P-loop containing nucleoside triphosphate hydrolases"/>
    <property type="match status" value="1"/>
</dbReference>
<dbReference type="STRING" id="1325735.A0A428TTC1"/>
<dbReference type="Gene3D" id="3.40.50.300">
    <property type="entry name" value="P-loop containing nucleotide triphosphate hydrolases"/>
    <property type="match status" value="1"/>
</dbReference>
<dbReference type="AlphaFoldDB" id="A0A428TTC1"/>
<dbReference type="PANTHER" id="PTHR10039:SF10">
    <property type="entry name" value="NACHT DOMAIN-CONTAINING PROTEIN"/>
    <property type="match status" value="1"/>
</dbReference>
<keyword evidence="1" id="KW-0677">Repeat</keyword>
<evidence type="ECO:0000256" key="3">
    <source>
        <dbReference type="SAM" id="MobiDB-lite"/>
    </source>
</evidence>
<keyword evidence="6" id="KW-1185">Reference proteome</keyword>
<dbReference type="InterPro" id="IPR027417">
    <property type="entry name" value="P-loop_NTPase"/>
</dbReference>
<dbReference type="EMBL" id="NKCK01000054">
    <property type="protein sequence ID" value="RSM05159.1"/>
    <property type="molecule type" value="Genomic_DNA"/>
</dbReference>
<evidence type="ECO:0000256" key="1">
    <source>
        <dbReference type="ARBA" id="ARBA00022737"/>
    </source>
</evidence>
<organism evidence="5 6">
    <name type="scientific">Fusarium oligoseptatum</name>
    <dbReference type="NCBI Taxonomy" id="2604345"/>
    <lineage>
        <taxon>Eukaryota</taxon>
        <taxon>Fungi</taxon>
        <taxon>Dikarya</taxon>
        <taxon>Ascomycota</taxon>
        <taxon>Pezizomycotina</taxon>
        <taxon>Sordariomycetes</taxon>
        <taxon>Hypocreomycetidae</taxon>
        <taxon>Hypocreales</taxon>
        <taxon>Nectriaceae</taxon>
        <taxon>Fusarium</taxon>
        <taxon>Fusarium solani species complex</taxon>
    </lineage>
</organism>
<evidence type="ECO:0000259" key="4">
    <source>
        <dbReference type="PROSITE" id="PS50837"/>
    </source>
</evidence>
<feature type="coiled-coil region" evidence="2">
    <location>
        <begin position="198"/>
        <end position="251"/>
    </location>
</feature>
<dbReference type="Proteomes" id="UP000287144">
    <property type="component" value="Unassembled WGS sequence"/>
</dbReference>
<keyword evidence="2" id="KW-0175">Coiled coil</keyword>
<dbReference type="InterPro" id="IPR054471">
    <property type="entry name" value="GPIID_WHD"/>
</dbReference>
<dbReference type="PROSITE" id="PS50837">
    <property type="entry name" value="NACHT"/>
    <property type="match status" value="1"/>
</dbReference>
<dbReference type="PANTHER" id="PTHR10039">
    <property type="entry name" value="AMELOGENIN"/>
    <property type="match status" value="1"/>
</dbReference>
<dbReference type="InterPro" id="IPR056884">
    <property type="entry name" value="NPHP3-like_N"/>
</dbReference>
<feature type="region of interest" description="Disordered" evidence="3">
    <location>
        <begin position="1259"/>
        <end position="1280"/>
    </location>
</feature>
<dbReference type="Pfam" id="PF24883">
    <property type="entry name" value="NPHP3_N"/>
    <property type="match status" value="1"/>
</dbReference>
<evidence type="ECO:0000313" key="5">
    <source>
        <dbReference type="EMBL" id="RSM05159.1"/>
    </source>
</evidence>
<evidence type="ECO:0000313" key="6">
    <source>
        <dbReference type="Proteomes" id="UP000287144"/>
    </source>
</evidence>
<sequence length="1280" mass="144569">MSLLNASSSQDAALSQRAPSQADQTAAVNDLEKTIASFHAILTDDDRKNLHQLKNESHDWLSIITFTARLDKSDPKSGGKKCRFKTGVIPADDRASNPDIAALIWGSVKLTFLLLANFTSYFQSFVELLSGFGSLCSRFAEYQVIYKDFPRLKISICGFHSSVINCCEKIVLVTRRPIMSQAWMAMTQSFQGEIRGYVDEIKSKAEIVREDIQLAKAQSDRDEHQLQAKARQKAEESHKSLSSLLRRVRSETRLIGDHAIRETAEQRRHRLLKELSSHNYTSAFNNARNKRHRGTAEWAFNTAQFQNWLTGEGPAVLHVTGKIGSGKTILASSIVDHLCQIRQPNQFISFFFSRFDDPTTLASDTIIRSLLQQLLSVAPMETMDPALASWIADCLQKTQSNFFSLDTLGELYKVASKFTQGWFILIDGVDECEREQRRLLYDFFSRFINTCSGPQRVRILFSSRETTKQEIDGSFGAVERLMTGTSNTSADIVTFAEDVIGTKLTRGELVVRDPDIVGEILKTIASKEEGMFLWAFLTIEDICSGTNDKEIREALQQIPTDLPTTFNRALSRITKRGNRKIASEIFGWITAARQSLTLTLLQEALSVKVGQRNLHPDDLVSGMDRITVWCENLVCVEETDNTVHFSHHSIREYLLQHKSGDLEDFHVDLEGSDHHAGEVCITYLLLENLNTALIEGEKAKSPPTVTGRALQRLSEQTIRTAVGGSLGARVGRWTSRAVKSTARSAQLSTGDAAIRSTLRNLRHPPPDSRGIEWAFLKYAEDNWFRHKTPIVRTSSQAKNSMWNLVCRLLRSPHQRENLPWNNMRWRESIREQGYLDLTWPGRSKFSVPSGSLLFPLVPTDLAPIESLLFLTVYAVQNDHDTLACCAFITLMQKRPCSSVTKWLTMFLALTGQHSTCPNRCFARLQEHLSHDDLIETITFCIAAGFNPWPASEKVVETSQSCQCSNNRFHDFCKLIPTGYSGEQHWRLSQFAIVALCALTKANFDNLLSVVDDYGIVYNARTSNNMSVVDIAAEQNDLDSLHFLGSLFEPRHLEQSGAFNSPKRAKRHREIKELAFNGLCTALQSGSINNAKFLFEKCANLFSPERANQFTGHDIMQLREGLREAAKFEWPFDTTKSILSWFFKTVAVKRDTEATINMNQLIQQSVQADNWKFAAAVVDAVSGLRFEETESNDPFFKITLEALSCRRCRRIQSWPEDNDTLLLSTARSYKLCSKHERHAQATLDPKLYLTPDKKSLQLAHLNGSDQREHPRDTGIEERSIV</sequence>
<evidence type="ECO:0000256" key="2">
    <source>
        <dbReference type="SAM" id="Coils"/>
    </source>
</evidence>
<comment type="caution">
    <text evidence="5">The sequence shown here is derived from an EMBL/GenBank/DDBJ whole genome shotgun (WGS) entry which is preliminary data.</text>
</comment>
<accession>A0A428TTC1</accession>
<protein>
    <recommendedName>
        <fullName evidence="4">NACHT domain-containing protein</fullName>
    </recommendedName>
</protein>
<proteinExistence type="predicted"/>
<feature type="domain" description="NACHT" evidence="4">
    <location>
        <begin position="315"/>
        <end position="464"/>
    </location>
</feature>
<dbReference type="InterPro" id="IPR007111">
    <property type="entry name" value="NACHT_NTPase"/>
</dbReference>
<feature type="region of interest" description="Disordered" evidence="3">
    <location>
        <begin position="1"/>
        <end position="21"/>
    </location>
</feature>
<gene>
    <name evidence="5" type="ORF">CEP52_006410</name>
</gene>
<dbReference type="Pfam" id="PF22939">
    <property type="entry name" value="WHD_GPIID"/>
    <property type="match status" value="1"/>
</dbReference>
<feature type="compositionally biased region" description="Basic and acidic residues" evidence="3">
    <location>
        <begin position="1264"/>
        <end position="1280"/>
    </location>
</feature>